<keyword evidence="3" id="KW-1185">Reference proteome</keyword>
<dbReference type="Pfam" id="PF13855">
    <property type="entry name" value="LRR_8"/>
    <property type="match status" value="1"/>
</dbReference>
<dbReference type="Proteomes" id="UP000187429">
    <property type="component" value="Unassembled WGS sequence"/>
</dbReference>
<accession>A0A1R1Y6A2</accession>
<sequence length="444" mass="50583">MNNNNFSRIPKCIKSFQKLESLDISHNMLKKIDIEISDLTSLSHLNLQSNEISHIPLFLGKLFPTLSRFQIENNPLDHPSFMLLLPILDKTKKFRSVKIRESKCYSNHRSLNSKKSDNIPQNNNSEHEFGLVEATNICNEPEANPNFNPPDTATTLVPDSEYPKTPTESKVSYYNNSNDNRFLTPENTKKPKLATNSFRSQSKNRTDLKVYDIDNQNDSFNANIINSPTLGTQKFEQILKNNNEILFDLRAFESNDDPGSSNNNNLKSNYNSRTEFEFSLKESNFINSCKNTDSNAHLDFSEQSNFKSDSYSTDILIPEYNKDVIIPKITEIKNISNVPISNSTEKTFDVAGNAENIKKSVILEFSRSEVNFGNPFLQKIDYIFDGKKNDTTSNQDLCCLLGKSESTTDYTEKKKNPKSNFFKSGLGKTSSKLFKFANGNYYLL</sequence>
<feature type="compositionally biased region" description="Polar residues" evidence="1">
    <location>
        <begin position="166"/>
        <end position="181"/>
    </location>
</feature>
<dbReference type="InterPro" id="IPR032675">
    <property type="entry name" value="LRR_dom_sf"/>
</dbReference>
<gene>
    <name evidence="2" type="ORF">AYI69_g5377</name>
</gene>
<organism evidence="2 3">
    <name type="scientific">Smittium culicis</name>
    <dbReference type="NCBI Taxonomy" id="133412"/>
    <lineage>
        <taxon>Eukaryota</taxon>
        <taxon>Fungi</taxon>
        <taxon>Fungi incertae sedis</taxon>
        <taxon>Zoopagomycota</taxon>
        <taxon>Kickxellomycotina</taxon>
        <taxon>Harpellomycetes</taxon>
        <taxon>Harpellales</taxon>
        <taxon>Legeriomycetaceae</taxon>
        <taxon>Smittium</taxon>
    </lineage>
</organism>
<feature type="region of interest" description="Disordered" evidence="1">
    <location>
        <begin position="152"/>
        <end position="192"/>
    </location>
</feature>
<comment type="caution">
    <text evidence="2">The sequence shown here is derived from an EMBL/GenBank/DDBJ whole genome shotgun (WGS) entry which is preliminary data.</text>
</comment>
<dbReference type="EMBL" id="LSSM01002248">
    <property type="protein sequence ID" value="OMJ22482.1"/>
    <property type="molecule type" value="Genomic_DNA"/>
</dbReference>
<protein>
    <submittedName>
        <fullName evidence="2">Putative glucose-repressible alcohol dehydrogenase transcriptional effector-like protein</fullName>
    </submittedName>
</protein>
<evidence type="ECO:0000256" key="1">
    <source>
        <dbReference type="SAM" id="MobiDB-lite"/>
    </source>
</evidence>
<dbReference type="PROSITE" id="PS51450">
    <property type="entry name" value="LRR"/>
    <property type="match status" value="2"/>
</dbReference>
<dbReference type="SUPFAM" id="SSF52075">
    <property type="entry name" value="Outer arm dynein light chain 1"/>
    <property type="match status" value="1"/>
</dbReference>
<name>A0A1R1Y6A2_9FUNG</name>
<evidence type="ECO:0000313" key="3">
    <source>
        <dbReference type="Proteomes" id="UP000187429"/>
    </source>
</evidence>
<dbReference type="InterPro" id="IPR001611">
    <property type="entry name" value="Leu-rich_rpt"/>
</dbReference>
<evidence type="ECO:0000313" key="2">
    <source>
        <dbReference type="EMBL" id="OMJ22482.1"/>
    </source>
</evidence>
<dbReference type="OrthoDB" id="660555at2759"/>
<reference evidence="3" key="1">
    <citation type="submission" date="2017-01" db="EMBL/GenBank/DDBJ databases">
        <authorList>
            <person name="Wang Y."/>
            <person name="White M."/>
            <person name="Kvist S."/>
            <person name="Moncalvo J.-M."/>
        </authorList>
    </citation>
    <scope>NUCLEOTIDE SEQUENCE [LARGE SCALE GENOMIC DNA]</scope>
    <source>
        <strain evidence="3">ID-206-W2</strain>
    </source>
</reference>
<dbReference type="AlphaFoldDB" id="A0A1R1Y6A2"/>
<dbReference type="Gene3D" id="3.80.10.10">
    <property type="entry name" value="Ribonuclease Inhibitor"/>
    <property type="match status" value="1"/>
</dbReference>
<proteinExistence type="predicted"/>